<gene>
    <name evidence="5" type="primary">rplY</name>
    <name evidence="5" type="synonym">ctc</name>
    <name evidence="9" type="ORF">A7E78_00680</name>
</gene>
<evidence type="ECO:0000256" key="5">
    <source>
        <dbReference type="HAMAP-Rule" id="MF_01334"/>
    </source>
</evidence>
<feature type="domain" description="Large ribosomal subunit protein bL25 beta" evidence="8">
    <location>
        <begin position="103"/>
        <end position="183"/>
    </location>
</feature>
<evidence type="ECO:0000256" key="6">
    <source>
        <dbReference type="SAM" id="MobiDB-lite"/>
    </source>
</evidence>
<name>A0A1L3GKN2_9BACT</name>
<dbReference type="InterPro" id="IPR020056">
    <property type="entry name" value="Rbsml_bL25/Gln-tRNA_synth_N"/>
</dbReference>
<organism evidence="9 10">
    <name type="scientific">Syntrophotalea acetylenivorans</name>
    <dbReference type="NCBI Taxonomy" id="1842532"/>
    <lineage>
        <taxon>Bacteria</taxon>
        <taxon>Pseudomonadati</taxon>
        <taxon>Thermodesulfobacteriota</taxon>
        <taxon>Desulfuromonadia</taxon>
        <taxon>Desulfuromonadales</taxon>
        <taxon>Syntrophotaleaceae</taxon>
        <taxon>Syntrophotalea</taxon>
    </lineage>
</organism>
<dbReference type="InterPro" id="IPR020057">
    <property type="entry name" value="Ribosomal_bL25_b-dom"/>
</dbReference>
<dbReference type="InterPro" id="IPR001021">
    <property type="entry name" value="Ribosomal_bL25_long"/>
</dbReference>
<dbReference type="HAMAP" id="MF_01334">
    <property type="entry name" value="Ribosomal_bL25_CTC"/>
    <property type="match status" value="1"/>
</dbReference>
<feature type="region of interest" description="Disordered" evidence="6">
    <location>
        <begin position="192"/>
        <end position="214"/>
    </location>
</feature>
<dbReference type="CDD" id="cd00495">
    <property type="entry name" value="Ribosomal_L25_TL5_CTC"/>
    <property type="match status" value="1"/>
</dbReference>
<dbReference type="Proteomes" id="UP000182517">
    <property type="component" value="Chromosome"/>
</dbReference>
<dbReference type="STRING" id="1842532.A7E78_00680"/>
<dbReference type="InterPro" id="IPR020930">
    <property type="entry name" value="Ribosomal_uL5_bac-type"/>
</dbReference>
<dbReference type="NCBIfam" id="NF004128">
    <property type="entry name" value="PRK05618.1-2"/>
    <property type="match status" value="1"/>
</dbReference>
<keyword evidence="2 5" id="KW-0694">RNA-binding</keyword>
<reference evidence="9 10" key="1">
    <citation type="journal article" date="2017" name="Genome Announc.">
        <title>Complete Genome Sequences of Two Acetylene-Fermenting Pelobacter acetylenicus Strains.</title>
        <authorList>
            <person name="Sutton J.M."/>
            <person name="Baesman S.M."/>
            <person name="Fierst J.L."/>
            <person name="Poret-Peterson A.T."/>
            <person name="Oremland R.S."/>
            <person name="Dunlap D.S."/>
            <person name="Akob D.M."/>
        </authorList>
    </citation>
    <scope>NUCLEOTIDE SEQUENCE [LARGE SCALE GENOMIC DNA]</scope>
    <source>
        <strain evidence="9 10">SFB93</strain>
    </source>
</reference>
<sequence length="214" mass="22471">MAQTELMVNSREALGKGSARSLRREGLVPAVVYGKNVEPCALSVDPKALKKSISTEAGLNTLITLKGDGPFDGQVVILKDMQVDAVVGTLMHADFQVIDLAAKVSVMVPVHPVGKSAGEKEGGNLSVIRHEVEIVCLPSAIPASIDIDVTEMQIGDVVHVEDLQLGDGVEAPHDANFTILTVVGRMAEEVEGEELEEGVEGAEAVEAAPEADAE</sequence>
<dbReference type="GO" id="GO:0008097">
    <property type="term" value="F:5S rRNA binding"/>
    <property type="evidence" value="ECO:0007669"/>
    <property type="project" value="InterPro"/>
</dbReference>
<evidence type="ECO:0000256" key="3">
    <source>
        <dbReference type="ARBA" id="ARBA00022980"/>
    </source>
</evidence>
<dbReference type="InterPro" id="IPR011035">
    <property type="entry name" value="Ribosomal_bL25/Gln-tRNA_synth"/>
</dbReference>
<dbReference type="Pfam" id="PF01386">
    <property type="entry name" value="Ribosomal_L25p"/>
    <property type="match status" value="1"/>
</dbReference>
<evidence type="ECO:0000259" key="7">
    <source>
        <dbReference type="Pfam" id="PF01386"/>
    </source>
</evidence>
<evidence type="ECO:0000256" key="4">
    <source>
        <dbReference type="ARBA" id="ARBA00023274"/>
    </source>
</evidence>
<feature type="domain" description="Large ribosomal subunit protein bL25 L25" evidence="7">
    <location>
        <begin position="7"/>
        <end position="95"/>
    </location>
</feature>
<protein>
    <recommendedName>
        <fullName evidence="5">Large ribosomal subunit protein bL25</fullName>
    </recommendedName>
    <alternativeName>
        <fullName evidence="5">General stress protein CTC</fullName>
    </alternativeName>
</protein>
<dbReference type="PANTHER" id="PTHR33284">
    <property type="entry name" value="RIBOSOMAL PROTEIN L25/GLN-TRNA SYNTHETASE, ANTI-CODON-BINDING DOMAIN-CONTAINING PROTEIN"/>
    <property type="match status" value="1"/>
</dbReference>
<dbReference type="KEGG" id="pef:A7E78_00680"/>
<comment type="similarity">
    <text evidence="5">Belongs to the bacterial ribosomal protein bL25 family. CTC subfamily.</text>
</comment>
<keyword evidence="4 5" id="KW-0687">Ribonucleoprotein</keyword>
<keyword evidence="10" id="KW-1185">Reference proteome</keyword>
<dbReference type="AlphaFoldDB" id="A0A1L3GKN2"/>
<dbReference type="InterPro" id="IPR029751">
    <property type="entry name" value="Ribosomal_L25_dom"/>
</dbReference>
<dbReference type="Gene3D" id="2.40.240.10">
    <property type="entry name" value="Ribosomal Protein L25, Chain P"/>
    <property type="match status" value="1"/>
</dbReference>
<evidence type="ECO:0000259" key="8">
    <source>
        <dbReference type="Pfam" id="PF14693"/>
    </source>
</evidence>
<evidence type="ECO:0000256" key="1">
    <source>
        <dbReference type="ARBA" id="ARBA00022730"/>
    </source>
</evidence>
<keyword evidence="1 5" id="KW-0699">rRNA-binding</keyword>
<dbReference type="InterPro" id="IPR037121">
    <property type="entry name" value="Ribosomal_bL25_C"/>
</dbReference>
<evidence type="ECO:0000313" key="9">
    <source>
        <dbReference type="EMBL" id="APG26507.1"/>
    </source>
</evidence>
<evidence type="ECO:0000313" key="10">
    <source>
        <dbReference type="Proteomes" id="UP000182517"/>
    </source>
</evidence>
<keyword evidence="3 5" id="KW-0689">Ribosomal protein</keyword>
<proteinExistence type="inferred from homology"/>
<dbReference type="NCBIfam" id="TIGR00731">
    <property type="entry name" value="bL25_bact_ctc"/>
    <property type="match status" value="1"/>
</dbReference>
<dbReference type="Pfam" id="PF14693">
    <property type="entry name" value="Ribosomal_TL5_C"/>
    <property type="match status" value="1"/>
</dbReference>
<accession>A0A1L3GKN2</accession>
<dbReference type="OrthoDB" id="9786489at2"/>
<dbReference type="EMBL" id="CP015519">
    <property type="protein sequence ID" value="APG26507.1"/>
    <property type="molecule type" value="Genomic_DNA"/>
</dbReference>
<comment type="subunit">
    <text evidence="5">Part of the 50S ribosomal subunit; part of the 5S rRNA/L5/L18/L25 subcomplex. Contacts the 5S rRNA. Binds to the 5S rRNA independently of L5 and L18.</text>
</comment>
<comment type="function">
    <text evidence="5">This is one of the proteins that binds to the 5S RNA in the ribosome where it forms part of the central protuberance.</text>
</comment>
<dbReference type="PANTHER" id="PTHR33284:SF1">
    <property type="entry name" value="RIBOSOMAL PROTEIN L25_GLN-TRNA SYNTHETASE, ANTI-CODON-BINDING DOMAIN-CONTAINING PROTEIN"/>
    <property type="match status" value="1"/>
</dbReference>
<dbReference type="RefSeq" id="WP_072282467.1">
    <property type="nucleotide sequence ID" value="NZ_CP015519.1"/>
</dbReference>
<evidence type="ECO:0000256" key="2">
    <source>
        <dbReference type="ARBA" id="ARBA00022884"/>
    </source>
</evidence>
<dbReference type="GO" id="GO:0003735">
    <property type="term" value="F:structural constituent of ribosome"/>
    <property type="evidence" value="ECO:0007669"/>
    <property type="project" value="InterPro"/>
</dbReference>
<dbReference type="GO" id="GO:0006412">
    <property type="term" value="P:translation"/>
    <property type="evidence" value="ECO:0007669"/>
    <property type="project" value="UniProtKB-UniRule"/>
</dbReference>
<dbReference type="SUPFAM" id="SSF50715">
    <property type="entry name" value="Ribosomal protein L25-like"/>
    <property type="match status" value="1"/>
</dbReference>
<dbReference type="GO" id="GO:0022625">
    <property type="term" value="C:cytosolic large ribosomal subunit"/>
    <property type="evidence" value="ECO:0007669"/>
    <property type="project" value="TreeGrafter"/>
</dbReference>
<dbReference type="Gene3D" id="2.170.120.20">
    <property type="entry name" value="Ribosomal protein L25, beta domain"/>
    <property type="match status" value="1"/>
</dbReference>